<evidence type="ECO:0000256" key="1">
    <source>
        <dbReference type="SAM" id="MobiDB-lite"/>
    </source>
</evidence>
<feature type="compositionally biased region" description="Polar residues" evidence="1">
    <location>
        <begin position="1"/>
        <end position="14"/>
    </location>
</feature>
<name>A0A4Y7IEA8_PAPSO</name>
<feature type="region of interest" description="Disordered" evidence="1">
    <location>
        <begin position="1"/>
        <end position="22"/>
    </location>
</feature>
<organism evidence="2 3">
    <name type="scientific">Papaver somniferum</name>
    <name type="common">Opium poppy</name>
    <dbReference type="NCBI Taxonomy" id="3469"/>
    <lineage>
        <taxon>Eukaryota</taxon>
        <taxon>Viridiplantae</taxon>
        <taxon>Streptophyta</taxon>
        <taxon>Embryophyta</taxon>
        <taxon>Tracheophyta</taxon>
        <taxon>Spermatophyta</taxon>
        <taxon>Magnoliopsida</taxon>
        <taxon>Ranunculales</taxon>
        <taxon>Papaveraceae</taxon>
        <taxon>Papaveroideae</taxon>
        <taxon>Papaver</taxon>
    </lineage>
</organism>
<dbReference type="Proteomes" id="UP000316621">
    <property type="component" value="Chromosome 1"/>
</dbReference>
<keyword evidence="3" id="KW-1185">Reference proteome</keyword>
<protein>
    <submittedName>
        <fullName evidence="2">Uncharacterized protein</fullName>
    </submittedName>
</protein>
<evidence type="ECO:0000313" key="2">
    <source>
        <dbReference type="EMBL" id="RZC46032.1"/>
    </source>
</evidence>
<dbReference type="EMBL" id="CM010715">
    <property type="protein sequence ID" value="RZC46032.1"/>
    <property type="molecule type" value="Genomic_DNA"/>
</dbReference>
<reference evidence="2 3" key="1">
    <citation type="journal article" date="2018" name="Science">
        <title>The opium poppy genome and morphinan production.</title>
        <authorList>
            <person name="Guo L."/>
            <person name="Winzer T."/>
            <person name="Yang X."/>
            <person name="Li Y."/>
            <person name="Ning Z."/>
            <person name="He Z."/>
            <person name="Teodor R."/>
            <person name="Lu Y."/>
            <person name="Bowser T.A."/>
            <person name="Graham I.A."/>
            <person name="Ye K."/>
        </authorList>
    </citation>
    <scope>NUCLEOTIDE SEQUENCE [LARGE SCALE GENOMIC DNA]</scope>
    <source>
        <strain evidence="3">cv. HN1</strain>
        <tissue evidence="2">Leaves</tissue>
    </source>
</reference>
<evidence type="ECO:0000313" key="3">
    <source>
        <dbReference type="Proteomes" id="UP000316621"/>
    </source>
</evidence>
<dbReference type="AlphaFoldDB" id="A0A4Y7IEA8"/>
<gene>
    <name evidence="2" type="ORF">C5167_038975</name>
</gene>
<dbReference type="Gramene" id="RZC46032">
    <property type="protein sequence ID" value="RZC46032"/>
    <property type="gene ID" value="C5167_038975"/>
</dbReference>
<sequence length="69" mass="7858">MSKGNSLGTSGNYRNTHKNSRRLIDDEDKEIERCYGWSEMDAMKDFCDVYEWGRSTSTVGIRDGIDGVC</sequence>
<accession>A0A4Y7IEA8</accession>
<proteinExistence type="predicted"/>